<dbReference type="SUPFAM" id="SSF51126">
    <property type="entry name" value="Pectin lyase-like"/>
    <property type="match status" value="1"/>
</dbReference>
<evidence type="ECO:0000313" key="4">
    <source>
        <dbReference type="EMBL" id="GHF22034.1"/>
    </source>
</evidence>
<dbReference type="InterPro" id="IPR011050">
    <property type="entry name" value="Pectin_lyase_fold/virulence"/>
</dbReference>
<evidence type="ECO:0000256" key="2">
    <source>
        <dbReference type="SAM" id="SignalP"/>
    </source>
</evidence>
<protein>
    <recommendedName>
        <fullName evidence="3">Right handed beta helix domain-containing protein</fullName>
    </recommendedName>
</protein>
<dbReference type="RefSeq" id="WP_191283744.1">
    <property type="nucleotide sequence ID" value="NZ_BNAI01000005.1"/>
</dbReference>
<sequence length="385" mass="39160">MNPTAALLALPVTLGVVVLAGCAAPPAPRDDAPGVTRYAAVDGSGSTCSAEEPCAVADAIARAEGGTVLLTAGDYGDLELGGGSSQAVVRTDEVVLEPADGAEVVVGKLTLDLPATTWRGVTFTGGIYLDTAAGRTVLDGIHVDGSGVFVHAVDVTISDSVIENGTSIDGIQIAGARKVTIENSTIRGFGQGPGSDVHSDCVQIFDSSEVVLRGNYLGNCDNAGLIFSPGGGDGISDVLVEANRIQGCVVETERCSGGTAFDLRDVTTITDVVVRNNTMLDGSVMVDPLDGLVFDRNIVDYVSNCAMPMTNSIVASWNTGNCDRPDALGRDGNRQGEVRVRDRQSGDLALVDPQDAAIDPTGAGAPASVGFDGEPLPADQAGAGG</sequence>
<keyword evidence="5" id="KW-1185">Reference proteome</keyword>
<dbReference type="InterPro" id="IPR006626">
    <property type="entry name" value="PbH1"/>
</dbReference>
<dbReference type="Pfam" id="PF13229">
    <property type="entry name" value="Beta_helix"/>
    <property type="match status" value="1"/>
</dbReference>
<dbReference type="Proteomes" id="UP000617531">
    <property type="component" value="Unassembled WGS sequence"/>
</dbReference>
<reference evidence="4" key="2">
    <citation type="submission" date="2020-09" db="EMBL/GenBank/DDBJ databases">
        <authorList>
            <person name="Sun Q."/>
            <person name="Zhou Y."/>
        </authorList>
    </citation>
    <scope>NUCLEOTIDE SEQUENCE</scope>
    <source>
        <strain evidence="4">CGMCC 1.16548</strain>
    </source>
</reference>
<dbReference type="EMBL" id="BNAI01000005">
    <property type="protein sequence ID" value="GHF22034.1"/>
    <property type="molecule type" value="Genomic_DNA"/>
</dbReference>
<evidence type="ECO:0000313" key="5">
    <source>
        <dbReference type="Proteomes" id="UP000617531"/>
    </source>
</evidence>
<name>A0A8J3GRP1_9MICO</name>
<comment type="caution">
    <text evidence="4">The sequence shown here is derived from an EMBL/GenBank/DDBJ whole genome shotgun (WGS) entry which is preliminary data.</text>
</comment>
<feature type="domain" description="Right handed beta helix" evidence="3">
    <location>
        <begin position="139"/>
        <end position="278"/>
    </location>
</feature>
<feature type="chain" id="PRO_5038404967" description="Right handed beta helix domain-containing protein" evidence="2">
    <location>
        <begin position="24"/>
        <end position="385"/>
    </location>
</feature>
<gene>
    <name evidence="4" type="ORF">GCM10011600_23910</name>
</gene>
<evidence type="ECO:0000259" key="3">
    <source>
        <dbReference type="Pfam" id="PF13229"/>
    </source>
</evidence>
<feature type="signal peptide" evidence="2">
    <location>
        <begin position="1"/>
        <end position="23"/>
    </location>
</feature>
<feature type="compositionally biased region" description="Basic and acidic residues" evidence="1">
    <location>
        <begin position="327"/>
        <end position="345"/>
    </location>
</feature>
<accession>A0A8J3GRP1</accession>
<keyword evidence="2" id="KW-0732">Signal</keyword>
<reference evidence="4" key="1">
    <citation type="journal article" date="2014" name="Int. J. Syst. Evol. Microbiol.">
        <title>Complete genome sequence of Corynebacterium casei LMG S-19264T (=DSM 44701T), isolated from a smear-ripened cheese.</title>
        <authorList>
            <consortium name="US DOE Joint Genome Institute (JGI-PGF)"/>
            <person name="Walter F."/>
            <person name="Albersmeier A."/>
            <person name="Kalinowski J."/>
            <person name="Ruckert C."/>
        </authorList>
    </citation>
    <scope>NUCLEOTIDE SEQUENCE</scope>
    <source>
        <strain evidence="4">CGMCC 1.16548</strain>
    </source>
</reference>
<organism evidence="4 5">
    <name type="scientific">Pseudolysinimonas yzui</name>
    <dbReference type="NCBI Taxonomy" id="2708254"/>
    <lineage>
        <taxon>Bacteria</taxon>
        <taxon>Bacillati</taxon>
        <taxon>Actinomycetota</taxon>
        <taxon>Actinomycetes</taxon>
        <taxon>Micrococcales</taxon>
        <taxon>Microbacteriaceae</taxon>
        <taxon>Pseudolysinimonas</taxon>
    </lineage>
</organism>
<feature type="region of interest" description="Disordered" evidence="1">
    <location>
        <begin position="327"/>
        <end position="385"/>
    </location>
</feature>
<dbReference type="InterPro" id="IPR039448">
    <property type="entry name" value="Beta_helix"/>
</dbReference>
<evidence type="ECO:0000256" key="1">
    <source>
        <dbReference type="SAM" id="MobiDB-lite"/>
    </source>
</evidence>
<dbReference type="SMART" id="SM00710">
    <property type="entry name" value="PbH1"/>
    <property type="match status" value="6"/>
</dbReference>
<dbReference type="Gene3D" id="2.160.20.10">
    <property type="entry name" value="Single-stranded right-handed beta-helix, Pectin lyase-like"/>
    <property type="match status" value="1"/>
</dbReference>
<proteinExistence type="predicted"/>
<dbReference type="InterPro" id="IPR012334">
    <property type="entry name" value="Pectin_lyas_fold"/>
</dbReference>
<dbReference type="AlphaFoldDB" id="A0A8J3GRP1"/>